<dbReference type="GeneID" id="25319421"/>
<feature type="domain" description="Aminoglycoside phosphotransferase" evidence="1">
    <location>
        <begin position="102"/>
        <end position="343"/>
    </location>
</feature>
<dbReference type="PANTHER" id="PTHR21310">
    <property type="entry name" value="AMINOGLYCOSIDE PHOSPHOTRANSFERASE-RELATED-RELATED"/>
    <property type="match status" value="1"/>
</dbReference>
<protein>
    <recommendedName>
        <fullName evidence="1">Aminoglycoside phosphotransferase domain-containing protein</fullName>
    </recommendedName>
</protein>
<dbReference type="OrthoDB" id="428260at2759"/>
<accession>A0A0F4YLB5</accession>
<dbReference type="SUPFAM" id="SSF56112">
    <property type="entry name" value="Protein kinase-like (PK-like)"/>
    <property type="match status" value="1"/>
</dbReference>
<dbReference type="AlphaFoldDB" id="A0A0F4YLB5"/>
<evidence type="ECO:0000259" key="1">
    <source>
        <dbReference type="Pfam" id="PF01636"/>
    </source>
</evidence>
<organism evidence="2 3">
    <name type="scientific">Rasamsonia emersonii (strain ATCC 16479 / CBS 393.64 / IMI 116815)</name>
    <dbReference type="NCBI Taxonomy" id="1408163"/>
    <lineage>
        <taxon>Eukaryota</taxon>
        <taxon>Fungi</taxon>
        <taxon>Dikarya</taxon>
        <taxon>Ascomycota</taxon>
        <taxon>Pezizomycotina</taxon>
        <taxon>Eurotiomycetes</taxon>
        <taxon>Eurotiomycetidae</taxon>
        <taxon>Eurotiales</taxon>
        <taxon>Trichocomaceae</taxon>
        <taxon>Rasamsonia</taxon>
    </lineage>
</organism>
<sequence>MAFYHEMRIGIVLAMRSLHLSQRAVRSSVDMGGAEEYLPAPFEEHEIHALLDSISLGQPLSIQPLKVTAAFHAIYILTYDSKVLLEKLRTSTTSVSTSVSTTDLVLRISGDHIPGIKTENEAAVLSWLRQNTTVPVPEVICYNATTSNPLRREFIILSRCPGVTISDIYDELSPEKLDSILRQLMKILVEIHAHPFDTIGGLVQKDDGKIVPGPVLDEHFWFLPDIPKYFDSSKETFDSLNVKGPFFSYTAYTIALMEKYIHVAQVQPSLGFLHKHIPRLTAFVDVLPKHAAVLDNAPIRLAHKDLHFANILYDPAQDLITGVLDWEFAGTVPFPRWDPVRAFLWNSKPGDASLKEKYRLRDRFAELCREEGAEFLLQDAEFTSDLQEKVHLVTNMMRIMTTLVPRGQFVDRVPEFEEDLVRGLEAFGV</sequence>
<dbReference type="RefSeq" id="XP_013325517.1">
    <property type="nucleotide sequence ID" value="XM_013470063.1"/>
</dbReference>
<dbReference type="STRING" id="1408163.A0A0F4YLB5"/>
<dbReference type="EMBL" id="LASV01000404">
    <property type="protein sequence ID" value="KKA18905.1"/>
    <property type="molecule type" value="Genomic_DNA"/>
</dbReference>
<dbReference type="Proteomes" id="UP000053958">
    <property type="component" value="Unassembled WGS sequence"/>
</dbReference>
<dbReference type="InterPro" id="IPR011009">
    <property type="entry name" value="Kinase-like_dom_sf"/>
</dbReference>
<evidence type="ECO:0000313" key="3">
    <source>
        <dbReference type="Proteomes" id="UP000053958"/>
    </source>
</evidence>
<gene>
    <name evidence="2" type="ORF">T310_7145</name>
</gene>
<dbReference type="Pfam" id="PF01636">
    <property type="entry name" value="APH"/>
    <property type="match status" value="1"/>
</dbReference>
<evidence type="ECO:0000313" key="2">
    <source>
        <dbReference type="EMBL" id="KKA18905.1"/>
    </source>
</evidence>
<dbReference type="InterPro" id="IPR002575">
    <property type="entry name" value="Aminoglycoside_PTrfase"/>
</dbReference>
<dbReference type="InterPro" id="IPR051678">
    <property type="entry name" value="AGP_Transferase"/>
</dbReference>
<reference evidence="2 3" key="1">
    <citation type="submission" date="2015-04" db="EMBL/GenBank/DDBJ databases">
        <authorList>
            <person name="Heijne W.H."/>
            <person name="Fedorova N.D."/>
            <person name="Nierman W.C."/>
            <person name="Vollebregt A.W."/>
            <person name="Zhao Z."/>
            <person name="Wu L."/>
            <person name="Kumar M."/>
            <person name="Stam H."/>
            <person name="van den Berg M.A."/>
            <person name="Pel H.J."/>
        </authorList>
    </citation>
    <scope>NUCLEOTIDE SEQUENCE [LARGE SCALE GENOMIC DNA]</scope>
    <source>
        <strain evidence="2 3">CBS 393.64</strain>
    </source>
</reference>
<dbReference type="Gene3D" id="3.90.1200.10">
    <property type="match status" value="1"/>
</dbReference>
<dbReference type="PANTHER" id="PTHR21310:SF15">
    <property type="entry name" value="AMINOGLYCOSIDE PHOSPHOTRANSFERASE DOMAIN-CONTAINING PROTEIN"/>
    <property type="match status" value="1"/>
</dbReference>
<name>A0A0F4YLB5_RASE3</name>
<comment type="caution">
    <text evidence="2">The sequence shown here is derived from an EMBL/GenBank/DDBJ whole genome shotgun (WGS) entry which is preliminary data.</text>
</comment>
<dbReference type="Gene3D" id="3.30.200.20">
    <property type="entry name" value="Phosphorylase Kinase, domain 1"/>
    <property type="match status" value="1"/>
</dbReference>
<proteinExistence type="predicted"/>
<keyword evidence="3" id="KW-1185">Reference proteome</keyword>